<evidence type="ECO:0000256" key="5">
    <source>
        <dbReference type="ARBA" id="ARBA00038344"/>
    </source>
</evidence>
<gene>
    <name evidence="9" type="primary">6038664</name>
    <name evidence="8" type="ORF">CpipJ_CPIJ006998</name>
</gene>
<evidence type="ECO:0000256" key="1">
    <source>
        <dbReference type="ARBA" id="ARBA00004906"/>
    </source>
</evidence>
<sequence>MNTVISLFERQCGNGFVASYDPVLARLAVSEQDSWRGISPSTMSADFNPSPPILAAKFAKCAGQEHILAIANEDGKVAIQDTNLRNEEPGGERALEGEQCHLNAVFDIEWMPRDMKLVSASGDHTARLWSLTESSLVNSQVFNGHTRSVKTAAFRQTDPAVFATGGRDGVIILWDIRAQLGSDMAPRADNCIFSGHAGGPGTPSTHRKRTRATPKIPPNGCSSSITGLAFQDDNTLISCGAGDGIIKVWDVRRHYSTHNREPLPKYSFPYAGTTTLKGFTNLQIDSSRMRLYVNCMDNYIYCYNISTYATQPIQRYGGFKNGTFYIKSCLSPDGQYLISGSSDEKSYIWNVDNPNPLVRLNGHTVEVTSVAWMQSSLETRIVTCSDDARHKIWRIGPEDIPQDELAQYRGNTEYCENYRQEKAKVRLKALEFTPRSVRRLVERNETTPNTVEKKATSKRTFMEMAGNDQQDPSTSYLEIKRPNIETRGRRLFSPANTNSKFSGFSALEIASTSSSSRSLNTILEESGDDKPSSPSYKVPLTLSDMNLRSPPEPSSSSTTASSLSSPTINLPNFVIDGDAPHLANVTTNSNKRKLKENVDWLTKIRKQKLLQAAKSVENSTSSNPEDVSLLLSRASNAENSTTASSDDAPPPDGLPVRLDGRNAAPDAEQQAKLGRPAEHTGNVHPAVLQRHNAHRKWLKLSAAEFSKGRGVNRC</sequence>
<dbReference type="PROSITE" id="PS50294">
    <property type="entry name" value="WD_REPEATS_REGION"/>
    <property type="match status" value="3"/>
</dbReference>
<dbReference type="FunCoup" id="B0WI87">
    <property type="interactions" value="714"/>
</dbReference>
<feature type="repeat" description="WD" evidence="6">
    <location>
        <begin position="142"/>
        <end position="177"/>
    </location>
</feature>
<dbReference type="GO" id="GO:0005634">
    <property type="term" value="C:nucleus"/>
    <property type="evidence" value="ECO:0007669"/>
    <property type="project" value="TreeGrafter"/>
</dbReference>
<feature type="region of interest" description="Disordered" evidence="7">
    <location>
        <begin position="523"/>
        <end position="565"/>
    </location>
</feature>
<feature type="compositionally biased region" description="Polar residues" evidence="7">
    <location>
        <begin position="467"/>
        <end position="476"/>
    </location>
</feature>
<dbReference type="HOGENOM" id="CLU_023407_1_0_1"/>
<evidence type="ECO:0000256" key="3">
    <source>
        <dbReference type="ARBA" id="ARBA00022737"/>
    </source>
</evidence>
<dbReference type="OMA" id="FRYQDKA"/>
<dbReference type="VEuPathDB" id="VectorBase:CPIJ006998"/>
<feature type="region of interest" description="Disordered" evidence="7">
    <location>
        <begin position="636"/>
        <end position="682"/>
    </location>
</feature>
<dbReference type="PROSITE" id="PS00678">
    <property type="entry name" value="WD_REPEATS_1"/>
    <property type="match status" value="1"/>
</dbReference>
<dbReference type="InterPro" id="IPR020472">
    <property type="entry name" value="WD40_PAC1"/>
</dbReference>
<feature type="repeat" description="WD" evidence="6">
    <location>
        <begin position="98"/>
        <end position="139"/>
    </location>
</feature>
<dbReference type="PANTHER" id="PTHR22852:SF0">
    <property type="entry name" value="DENTICLELESS PROTEIN HOMOLOG"/>
    <property type="match status" value="1"/>
</dbReference>
<dbReference type="CDD" id="cd00200">
    <property type="entry name" value="WD40"/>
    <property type="match status" value="1"/>
</dbReference>
<name>B0WI87_CULQU</name>
<reference evidence="9" key="2">
    <citation type="submission" date="2021-02" db="UniProtKB">
        <authorList>
            <consortium name="EnsemblMetazoa"/>
        </authorList>
    </citation>
    <scope>IDENTIFICATION</scope>
    <source>
        <strain evidence="9">JHB</strain>
    </source>
</reference>
<dbReference type="GO" id="GO:0007095">
    <property type="term" value="P:mitotic G2 DNA damage checkpoint signaling"/>
    <property type="evidence" value="ECO:0007669"/>
    <property type="project" value="TreeGrafter"/>
</dbReference>
<feature type="repeat" description="WD" evidence="6">
    <location>
        <begin position="218"/>
        <end position="259"/>
    </location>
</feature>
<dbReference type="AlphaFoldDB" id="B0WI87"/>
<dbReference type="STRING" id="7176.B0WI87"/>
<dbReference type="GO" id="GO:0043161">
    <property type="term" value="P:proteasome-mediated ubiquitin-dependent protein catabolic process"/>
    <property type="evidence" value="ECO:0007669"/>
    <property type="project" value="TreeGrafter"/>
</dbReference>
<evidence type="ECO:0000313" key="9">
    <source>
        <dbReference type="EnsemblMetazoa" id="CPIJ006998-PA"/>
    </source>
</evidence>
<evidence type="ECO:0000256" key="2">
    <source>
        <dbReference type="ARBA" id="ARBA00022574"/>
    </source>
</evidence>
<feature type="region of interest" description="Disordered" evidence="7">
    <location>
        <begin position="442"/>
        <end position="478"/>
    </location>
</feature>
<dbReference type="SUPFAM" id="SSF50978">
    <property type="entry name" value="WD40 repeat-like"/>
    <property type="match status" value="1"/>
</dbReference>
<dbReference type="InterPro" id="IPR015943">
    <property type="entry name" value="WD40/YVTN_repeat-like_dom_sf"/>
</dbReference>
<dbReference type="PROSITE" id="PS50082">
    <property type="entry name" value="WD_REPEATS_2"/>
    <property type="match status" value="5"/>
</dbReference>
<evidence type="ECO:0000256" key="7">
    <source>
        <dbReference type="SAM" id="MobiDB-lite"/>
    </source>
</evidence>
<proteinExistence type="inferred from homology"/>
<dbReference type="InterPro" id="IPR036322">
    <property type="entry name" value="WD40_repeat_dom_sf"/>
</dbReference>
<protein>
    <submittedName>
        <fullName evidence="8">Lethal(2)denticleless</fullName>
    </submittedName>
</protein>
<comment type="similarity">
    <text evidence="5">Belongs to the WD repeat cdt2 family.</text>
</comment>
<dbReference type="PRINTS" id="PR00320">
    <property type="entry name" value="GPROTEINBRPT"/>
</dbReference>
<feature type="repeat" description="WD" evidence="6">
    <location>
        <begin position="360"/>
        <end position="395"/>
    </location>
</feature>
<keyword evidence="2 6" id="KW-0853">WD repeat</keyword>
<keyword evidence="10" id="KW-1185">Reference proteome</keyword>
<dbReference type="Proteomes" id="UP000002320">
    <property type="component" value="Unassembled WGS sequence"/>
</dbReference>
<dbReference type="OrthoDB" id="2096344at2759"/>
<dbReference type="InterPro" id="IPR019775">
    <property type="entry name" value="WD40_repeat_CS"/>
</dbReference>
<comment type="pathway">
    <text evidence="1">Protein modification; protein ubiquitination.</text>
</comment>
<evidence type="ECO:0000256" key="4">
    <source>
        <dbReference type="ARBA" id="ARBA00022786"/>
    </source>
</evidence>
<keyword evidence="3" id="KW-0677">Repeat</keyword>
<dbReference type="PANTHER" id="PTHR22852">
    <property type="entry name" value="LETHAL 2 DENTICLELESS PROTEIN RETINOIC ACID-REGULATED NUCLEAR MATRIX-ASSOCIATED PROTEIN"/>
    <property type="match status" value="1"/>
</dbReference>
<feature type="compositionally biased region" description="Low complexity" evidence="7">
    <location>
        <begin position="636"/>
        <end position="645"/>
    </location>
</feature>
<dbReference type="InterPro" id="IPR051865">
    <property type="entry name" value="WD-repeat_CDT2_adapter"/>
</dbReference>
<evidence type="ECO:0000313" key="8">
    <source>
        <dbReference type="EMBL" id="EDS28313.1"/>
    </source>
</evidence>
<dbReference type="EnsemblMetazoa" id="CPIJ006998-RA">
    <property type="protein sequence ID" value="CPIJ006998-PA"/>
    <property type="gene ID" value="CPIJ006998"/>
</dbReference>
<feature type="region of interest" description="Disordered" evidence="7">
    <location>
        <begin position="195"/>
        <end position="217"/>
    </location>
</feature>
<dbReference type="InParanoid" id="B0WI87"/>
<dbReference type="Pfam" id="PF00400">
    <property type="entry name" value="WD40"/>
    <property type="match status" value="5"/>
</dbReference>
<organism>
    <name type="scientific">Culex quinquefasciatus</name>
    <name type="common">Southern house mosquito</name>
    <name type="synonym">Culex pungens</name>
    <dbReference type="NCBI Taxonomy" id="7176"/>
    <lineage>
        <taxon>Eukaryota</taxon>
        <taxon>Metazoa</taxon>
        <taxon>Ecdysozoa</taxon>
        <taxon>Arthropoda</taxon>
        <taxon>Hexapoda</taxon>
        <taxon>Insecta</taxon>
        <taxon>Pterygota</taxon>
        <taxon>Neoptera</taxon>
        <taxon>Endopterygota</taxon>
        <taxon>Diptera</taxon>
        <taxon>Nematocera</taxon>
        <taxon>Culicoidea</taxon>
        <taxon>Culicidae</taxon>
        <taxon>Culicinae</taxon>
        <taxon>Culicini</taxon>
        <taxon>Culex</taxon>
        <taxon>Culex</taxon>
    </lineage>
</organism>
<feature type="compositionally biased region" description="Basic and acidic residues" evidence="7">
    <location>
        <begin position="442"/>
        <end position="455"/>
    </location>
</feature>
<dbReference type="SMART" id="SM00320">
    <property type="entry name" value="WD40"/>
    <property type="match status" value="6"/>
</dbReference>
<dbReference type="KEGG" id="cqu:CpipJ_CPIJ006998"/>
<feature type="compositionally biased region" description="Low complexity" evidence="7">
    <location>
        <begin position="554"/>
        <end position="565"/>
    </location>
</feature>
<dbReference type="GO" id="GO:0030674">
    <property type="term" value="F:protein-macromolecule adaptor activity"/>
    <property type="evidence" value="ECO:0007669"/>
    <property type="project" value="TreeGrafter"/>
</dbReference>
<evidence type="ECO:0000256" key="6">
    <source>
        <dbReference type="PROSITE-ProRule" id="PRU00221"/>
    </source>
</evidence>
<dbReference type="VEuPathDB" id="VectorBase:CQUJHB012818"/>
<reference evidence="8" key="1">
    <citation type="submission" date="2007-03" db="EMBL/GenBank/DDBJ databases">
        <title>Annotation of Culex pipiens quinquefasciatus.</title>
        <authorList>
            <consortium name="The Broad Institute Genome Sequencing Platform"/>
            <person name="Atkinson P.W."/>
            <person name="Hemingway J."/>
            <person name="Christensen B.M."/>
            <person name="Higgs S."/>
            <person name="Kodira C."/>
            <person name="Hannick L."/>
            <person name="Megy K."/>
            <person name="O'Leary S."/>
            <person name="Pearson M."/>
            <person name="Haas B.J."/>
            <person name="Mauceli E."/>
            <person name="Wortman J.R."/>
            <person name="Lee N.H."/>
            <person name="Guigo R."/>
            <person name="Stanke M."/>
            <person name="Alvarado L."/>
            <person name="Amedeo P."/>
            <person name="Antoine C.H."/>
            <person name="Arensburger P."/>
            <person name="Bidwell S.L."/>
            <person name="Crawford M."/>
            <person name="Camaro F."/>
            <person name="Devon K."/>
            <person name="Engels R."/>
            <person name="Hammond M."/>
            <person name="Howarth C."/>
            <person name="Koehrsen M."/>
            <person name="Lawson D."/>
            <person name="Montgomery P."/>
            <person name="Nene V."/>
            <person name="Nusbaum C."/>
            <person name="Puiu D."/>
            <person name="Romero-Severson J."/>
            <person name="Severson D.W."/>
            <person name="Shumway M."/>
            <person name="Sisk P."/>
            <person name="Stolte C."/>
            <person name="Zeng Q."/>
            <person name="Eisenstadt E."/>
            <person name="Fraser-Liggett C."/>
            <person name="Strausberg R."/>
            <person name="Galagan J."/>
            <person name="Birren B."/>
            <person name="Collins F.H."/>
        </authorList>
    </citation>
    <scope>NUCLEOTIDE SEQUENCE [LARGE SCALE GENOMIC DNA]</scope>
    <source>
        <strain evidence="8">JHB</strain>
    </source>
</reference>
<keyword evidence="4" id="KW-0833">Ubl conjugation pathway</keyword>
<feature type="repeat" description="WD" evidence="6">
    <location>
        <begin position="330"/>
        <end position="359"/>
    </location>
</feature>
<dbReference type="eggNOG" id="KOG0321">
    <property type="taxonomic scope" value="Eukaryota"/>
</dbReference>
<evidence type="ECO:0000313" key="10">
    <source>
        <dbReference type="Proteomes" id="UP000002320"/>
    </source>
</evidence>
<dbReference type="InterPro" id="IPR001680">
    <property type="entry name" value="WD40_rpt"/>
</dbReference>
<dbReference type="Gene3D" id="2.130.10.10">
    <property type="entry name" value="YVTN repeat-like/Quinoprotein amine dehydrogenase"/>
    <property type="match status" value="2"/>
</dbReference>
<dbReference type="EMBL" id="DS231945">
    <property type="protein sequence ID" value="EDS28313.1"/>
    <property type="molecule type" value="Genomic_DNA"/>
</dbReference>
<accession>B0WI87</accession>